<sequence>MMPYPNFEWNLNCNHTDILRQRTRDVELKKYCVTLLEKFGSLSYTRNTLEELDAEARAEVAKLGGNPLLEKLLDDLQIWK</sequence>
<protein>
    <submittedName>
        <fullName evidence="1">Uncharacterized protein</fullName>
    </submittedName>
</protein>
<dbReference type="InterPro" id="IPR008949">
    <property type="entry name" value="Isoprenoid_synthase_dom_sf"/>
</dbReference>
<dbReference type="OrthoDB" id="6921389at2759"/>
<keyword evidence="2" id="KW-1185">Reference proteome</keyword>
<dbReference type="InParanoid" id="A0A6L2PXS1"/>
<gene>
    <name evidence="1" type="ORF">Cfor_06752</name>
</gene>
<evidence type="ECO:0000313" key="2">
    <source>
        <dbReference type="Proteomes" id="UP000502823"/>
    </source>
</evidence>
<name>A0A6L2PXS1_COPFO</name>
<proteinExistence type="predicted"/>
<reference evidence="2" key="1">
    <citation type="submission" date="2020-01" db="EMBL/GenBank/DDBJ databases">
        <title>Draft genome sequence of the Termite Coptotermes fromosanus.</title>
        <authorList>
            <person name="Itakura S."/>
            <person name="Yosikawa Y."/>
            <person name="Umezawa K."/>
        </authorList>
    </citation>
    <scope>NUCLEOTIDE SEQUENCE [LARGE SCALE GENOMIC DNA]</scope>
</reference>
<evidence type="ECO:0000313" key="1">
    <source>
        <dbReference type="EMBL" id="GFG34577.1"/>
    </source>
</evidence>
<organism evidence="1 2">
    <name type="scientific">Coptotermes formosanus</name>
    <name type="common">Formosan subterranean termite</name>
    <dbReference type="NCBI Taxonomy" id="36987"/>
    <lineage>
        <taxon>Eukaryota</taxon>
        <taxon>Metazoa</taxon>
        <taxon>Ecdysozoa</taxon>
        <taxon>Arthropoda</taxon>
        <taxon>Hexapoda</taxon>
        <taxon>Insecta</taxon>
        <taxon>Pterygota</taxon>
        <taxon>Neoptera</taxon>
        <taxon>Polyneoptera</taxon>
        <taxon>Dictyoptera</taxon>
        <taxon>Blattodea</taxon>
        <taxon>Blattoidea</taxon>
        <taxon>Termitoidae</taxon>
        <taxon>Rhinotermitidae</taxon>
        <taxon>Coptotermes</taxon>
    </lineage>
</organism>
<comment type="caution">
    <text evidence="1">The sequence shown here is derived from an EMBL/GenBank/DDBJ whole genome shotgun (WGS) entry which is preliminary data.</text>
</comment>
<accession>A0A6L2PXS1</accession>
<dbReference type="EMBL" id="BLKM01000496">
    <property type="protein sequence ID" value="GFG34577.1"/>
    <property type="molecule type" value="Genomic_DNA"/>
</dbReference>
<dbReference type="Gene3D" id="1.10.600.10">
    <property type="entry name" value="Farnesyl Diphosphate Synthase"/>
    <property type="match status" value="1"/>
</dbReference>
<dbReference type="AlphaFoldDB" id="A0A6L2PXS1"/>
<dbReference type="Proteomes" id="UP000502823">
    <property type="component" value="Unassembled WGS sequence"/>
</dbReference>